<dbReference type="PROSITE" id="PS00108">
    <property type="entry name" value="PROTEIN_KINASE_ST"/>
    <property type="match status" value="1"/>
</dbReference>
<dbReference type="InterPro" id="IPR011009">
    <property type="entry name" value="Kinase-like_dom_sf"/>
</dbReference>
<evidence type="ECO:0000256" key="5">
    <source>
        <dbReference type="ARBA" id="ARBA00037982"/>
    </source>
</evidence>
<dbReference type="PROSITE" id="PS00107">
    <property type="entry name" value="PROTEIN_KINASE_ATP"/>
    <property type="match status" value="1"/>
</dbReference>
<name>A0A7K6CL04_PTIVI</name>
<accession>A0A7K6CL04</accession>
<dbReference type="Gene3D" id="3.30.200.20">
    <property type="entry name" value="Phosphorylase Kinase, domain 1"/>
    <property type="match status" value="1"/>
</dbReference>
<dbReference type="SMART" id="SM00358">
    <property type="entry name" value="DSRM"/>
    <property type="match status" value="2"/>
</dbReference>
<evidence type="ECO:0000256" key="2">
    <source>
        <dbReference type="ARBA" id="ARBA00022741"/>
    </source>
</evidence>
<dbReference type="Pfam" id="PF00035">
    <property type="entry name" value="dsrm"/>
    <property type="match status" value="2"/>
</dbReference>
<keyword evidence="1" id="KW-0808">Transferase</keyword>
<dbReference type="GO" id="GO:0003723">
    <property type="term" value="F:RNA binding"/>
    <property type="evidence" value="ECO:0007669"/>
    <property type="project" value="UniProtKB-UniRule"/>
</dbReference>
<protein>
    <submittedName>
        <fullName evidence="11">E2AK2 kinase</fullName>
    </submittedName>
</protein>
<evidence type="ECO:0000313" key="12">
    <source>
        <dbReference type="Proteomes" id="UP000584880"/>
    </source>
</evidence>
<dbReference type="SMART" id="SM00220">
    <property type="entry name" value="S_TKc"/>
    <property type="match status" value="1"/>
</dbReference>
<feature type="compositionally biased region" description="Basic and acidic residues" evidence="8">
    <location>
        <begin position="247"/>
        <end position="256"/>
    </location>
</feature>
<feature type="compositionally biased region" description="Acidic residues" evidence="8">
    <location>
        <begin position="257"/>
        <end position="271"/>
    </location>
</feature>
<comment type="caution">
    <text evidence="11">The sequence shown here is derived from an EMBL/GenBank/DDBJ whole genome shotgun (WGS) entry which is preliminary data.</text>
</comment>
<feature type="region of interest" description="Disordered" evidence="8">
    <location>
        <begin position="246"/>
        <end position="274"/>
    </location>
</feature>
<reference evidence="11 12" key="1">
    <citation type="submission" date="2019-09" db="EMBL/GenBank/DDBJ databases">
        <title>Bird 10,000 Genomes (B10K) Project - Family phase.</title>
        <authorList>
            <person name="Zhang G."/>
        </authorList>
    </citation>
    <scope>NUCLEOTIDE SEQUENCE [LARGE SCALE GENOMIC DNA]</scope>
    <source>
        <strain evidence="11">B10K-DU-012-10</strain>
        <tissue evidence="11">Blood</tissue>
    </source>
</reference>
<organism evidence="11 12">
    <name type="scientific">Ptilonorhynchus violaceus</name>
    <name type="common">Satin bowerbird</name>
    <name type="synonym">Pyrrhocorax violaceus</name>
    <dbReference type="NCBI Taxonomy" id="28724"/>
    <lineage>
        <taxon>Eukaryota</taxon>
        <taxon>Metazoa</taxon>
        <taxon>Chordata</taxon>
        <taxon>Craniata</taxon>
        <taxon>Vertebrata</taxon>
        <taxon>Euteleostomi</taxon>
        <taxon>Archelosauria</taxon>
        <taxon>Archosauria</taxon>
        <taxon>Dinosauria</taxon>
        <taxon>Saurischia</taxon>
        <taxon>Theropoda</taxon>
        <taxon>Coelurosauria</taxon>
        <taxon>Aves</taxon>
        <taxon>Neognathae</taxon>
        <taxon>Neoaves</taxon>
        <taxon>Telluraves</taxon>
        <taxon>Australaves</taxon>
        <taxon>Passeriformes</taxon>
        <taxon>Ptilonorhynchidae</taxon>
        <taxon>Ptilonorhynchus</taxon>
    </lineage>
</organism>
<evidence type="ECO:0000313" key="11">
    <source>
        <dbReference type="EMBL" id="NWV15439.1"/>
    </source>
</evidence>
<dbReference type="AlphaFoldDB" id="A0A7K6CL04"/>
<sequence length="555" mass="62983">MDRECMEKINHYSQIHKLEVVYDTINMTGPSHDPEFTVVVKINKVKYGTGTGKSKKEAKAVAAKKTWEMIEKQHKNPSNMDAAELTTTQRTSSPVLGKDYVSLLNIFSQRTCQIVDYPDKTRTGDAHVPMFSVSCTISGRLYGKGTGPSLAAAKQAAAKEALEKVNKEGSNIIESYNNRNKGVFYKMLFYPLFFNKSSICFDDSAAKSVEKTKDMAVCEKPSSSQRNAQGSALKPKRKLAANFANARNEEEKKDTSDSDESLPDVDTDTGEETGSPYTVNKTFLANFKNIESIGGGGFGTVFKATSKYDKTTYAIKRVKFTKNVKREAEGLAKLTHENIVRYHFSWKGYDLIKYPDSSQNLHETIRCLFIQMEFCEQGTLEEWIAKNREDRKYRSMAQNKFLQIVKGVEYIHSEKLIHRDLKPQNIFISHDDKIKIGDFGLVTSVAYETLTENRGTKSYMAPEQFGDKYGKEVDIYAMGLIWFEILSVFTHHEKTKLWNNVRRGQLPENFTRQFLPEASIIKKMLSRHPSGRISTSQLLDLLKSVDEEKSLRNCS</sequence>
<evidence type="ECO:0000256" key="6">
    <source>
        <dbReference type="PROSITE-ProRule" id="PRU00266"/>
    </source>
</evidence>
<dbReference type="GO" id="GO:0004694">
    <property type="term" value="F:eukaryotic translation initiation factor 2alpha kinase activity"/>
    <property type="evidence" value="ECO:0007669"/>
    <property type="project" value="TreeGrafter"/>
</dbReference>
<gene>
    <name evidence="11" type="primary">Eif2ak2</name>
    <name evidence="11" type="ORF">PTIVIO_R12541</name>
</gene>
<keyword evidence="12" id="KW-1185">Reference proteome</keyword>
<evidence type="ECO:0000256" key="8">
    <source>
        <dbReference type="SAM" id="MobiDB-lite"/>
    </source>
</evidence>
<dbReference type="PANTHER" id="PTHR11042">
    <property type="entry name" value="EUKARYOTIC TRANSLATION INITIATION FACTOR 2-ALPHA KINASE EIF2-ALPHA KINASE -RELATED"/>
    <property type="match status" value="1"/>
</dbReference>
<feature type="domain" description="DRBM" evidence="10">
    <location>
        <begin position="4"/>
        <end position="72"/>
    </location>
</feature>
<comment type="similarity">
    <text evidence="5">Belongs to the protein kinase superfamily. Ser/Thr protein kinase family. GCN2 subfamily.</text>
</comment>
<dbReference type="SUPFAM" id="SSF54768">
    <property type="entry name" value="dsRNA-binding domain-like"/>
    <property type="match status" value="2"/>
</dbReference>
<feature type="non-terminal residue" evidence="11">
    <location>
        <position position="555"/>
    </location>
</feature>
<evidence type="ECO:0000256" key="4">
    <source>
        <dbReference type="ARBA" id="ARBA00022840"/>
    </source>
</evidence>
<feature type="binding site" evidence="7">
    <location>
        <position position="316"/>
    </location>
    <ligand>
        <name>ATP</name>
        <dbReference type="ChEBI" id="CHEBI:30616"/>
    </ligand>
</feature>
<dbReference type="PROSITE" id="PS50011">
    <property type="entry name" value="PROTEIN_KINASE_DOM"/>
    <property type="match status" value="1"/>
</dbReference>
<evidence type="ECO:0000256" key="7">
    <source>
        <dbReference type="PROSITE-ProRule" id="PRU10141"/>
    </source>
</evidence>
<keyword evidence="3 11" id="KW-0418">Kinase</keyword>
<dbReference type="InterPro" id="IPR050339">
    <property type="entry name" value="CC_SR_Kinase"/>
</dbReference>
<dbReference type="InterPro" id="IPR008271">
    <property type="entry name" value="Ser/Thr_kinase_AS"/>
</dbReference>
<keyword evidence="4 7" id="KW-0067">ATP-binding</keyword>
<proteinExistence type="inferred from homology"/>
<dbReference type="Gene3D" id="1.10.510.10">
    <property type="entry name" value="Transferase(Phosphotransferase) domain 1"/>
    <property type="match status" value="1"/>
</dbReference>
<feature type="non-terminal residue" evidence="11">
    <location>
        <position position="1"/>
    </location>
</feature>
<dbReference type="Gene3D" id="3.30.160.20">
    <property type="match status" value="2"/>
</dbReference>
<dbReference type="InterPro" id="IPR017441">
    <property type="entry name" value="Protein_kinase_ATP_BS"/>
</dbReference>
<dbReference type="Proteomes" id="UP000584880">
    <property type="component" value="Unassembled WGS sequence"/>
</dbReference>
<keyword evidence="6" id="KW-0694">RNA-binding</keyword>
<evidence type="ECO:0000259" key="9">
    <source>
        <dbReference type="PROSITE" id="PS50011"/>
    </source>
</evidence>
<feature type="domain" description="DRBM" evidence="10">
    <location>
        <begin position="99"/>
        <end position="167"/>
    </location>
</feature>
<dbReference type="SUPFAM" id="SSF56112">
    <property type="entry name" value="Protein kinase-like (PK-like)"/>
    <property type="match status" value="1"/>
</dbReference>
<dbReference type="EMBL" id="VZRJ01013529">
    <property type="protein sequence ID" value="NWV15439.1"/>
    <property type="molecule type" value="Genomic_DNA"/>
</dbReference>
<feature type="domain" description="Protein kinase" evidence="9">
    <location>
        <begin position="287"/>
        <end position="551"/>
    </location>
</feature>
<evidence type="ECO:0000256" key="1">
    <source>
        <dbReference type="ARBA" id="ARBA00022679"/>
    </source>
</evidence>
<dbReference type="PROSITE" id="PS50137">
    <property type="entry name" value="DS_RBD"/>
    <property type="match status" value="2"/>
</dbReference>
<dbReference type="Pfam" id="PF00069">
    <property type="entry name" value="Pkinase"/>
    <property type="match status" value="1"/>
</dbReference>
<dbReference type="GO" id="GO:0005737">
    <property type="term" value="C:cytoplasm"/>
    <property type="evidence" value="ECO:0007669"/>
    <property type="project" value="TreeGrafter"/>
</dbReference>
<dbReference type="InterPro" id="IPR000719">
    <property type="entry name" value="Prot_kinase_dom"/>
</dbReference>
<dbReference type="PANTHER" id="PTHR11042:SF163">
    <property type="entry name" value="INTERFERON-INDUCED, DOUBLE-STRANDED RNA-ACTIVATED PROTEIN KINASE"/>
    <property type="match status" value="1"/>
</dbReference>
<dbReference type="GO" id="GO:0005634">
    <property type="term" value="C:nucleus"/>
    <property type="evidence" value="ECO:0007669"/>
    <property type="project" value="TreeGrafter"/>
</dbReference>
<evidence type="ECO:0000256" key="3">
    <source>
        <dbReference type="ARBA" id="ARBA00022777"/>
    </source>
</evidence>
<dbReference type="GO" id="GO:0005524">
    <property type="term" value="F:ATP binding"/>
    <property type="evidence" value="ECO:0007669"/>
    <property type="project" value="UniProtKB-UniRule"/>
</dbReference>
<evidence type="ECO:0000259" key="10">
    <source>
        <dbReference type="PROSITE" id="PS50137"/>
    </source>
</evidence>
<dbReference type="InterPro" id="IPR014720">
    <property type="entry name" value="dsRBD_dom"/>
</dbReference>
<keyword evidence="2 7" id="KW-0547">Nucleotide-binding</keyword>